<gene>
    <name evidence="5" type="primary">xmrk_4</name>
    <name evidence="5" type="ORF">EYF80_063309</name>
</gene>
<comment type="caution">
    <text evidence="5">The sequence shown here is derived from an EMBL/GenBank/DDBJ whole genome shotgun (WGS) entry which is preliminary data.</text>
</comment>
<dbReference type="Proteomes" id="UP000314294">
    <property type="component" value="Unassembled WGS sequence"/>
</dbReference>
<dbReference type="InterPro" id="IPR000494">
    <property type="entry name" value="Rcpt_L-dom"/>
</dbReference>
<keyword evidence="5" id="KW-0675">Receptor</keyword>
<dbReference type="InterPro" id="IPR032778">
    <property type="entry name" value="GF_recep_IV"/>
</dbReference>
<dbReference type="Gene3D" id="3.80.20.20">
    <property type="entry name" value="Receptor L-domain"/>
    <property type="match status" value="1"/>
</dbReference>
<evidence type="ECO:0000313" key="5">
    <source>
        <dbReference type="EMBL" id="TNN26555.1"/>
    </source>
</evidence>
<dbReference type="Pfam" id="PF14843">
    <property type="entry name" value="GF_recep_IV"/>
    <property type="match status" value="1"/>
</dbReference>
<keyword evidence="6" id="KW-1185">Reference proteome</keyword>
<evidence type="ECO:0000256" key="2">
    <source>
        <dbReference type="SAM" id="MobiDB-lite"/>
    </source>
</evidence>
<evidence type="ECO:0000259" key="4">
    <source>
        <dbReference type="Pfam" id="PF14843"/>
    </source>
</evidence>
<dbReference type="InterPro" id="IPR009030">
    <property type="entry name" value="Growth_fac_rcpt_cys_sf"/>
</dbReference>
<organism evidence="5 6">
    <name type="scientific">Liparis tanakae</name>
    <name type="common">Tanaka's snailfish</name>
    <dbReference type="NCBI Taxonomy" id="230148"/>
    <lineage>
        <taxon>Eukaryota</taxon>
        <taxon>Metazoa</taxon>
        <taxon>Chordata</taxon>
        <taxon>Craniata</taxon>
        <taxon>Vertebrata</taxon>
        <taxon>Euteleostomi</taxon>
        <taxon>Actinopterygii</taxon>
        <taxon>Neopterygii</taxon>
        <taxon>Teleostei</taxon>
        <taxon>Neoteleostei</taxon>
        <taxon>Acanthomorphata</taxon>
        <taxon>Eupercaria</taxon>
        <taxon>Perciformes</taxon>
        <taxon>Cottioidei</taxon>
        <taxon>Cottales</taxon>
        <taxon>Liparidae</taxon>
        <taxon>Liparis</taxon>
    </lineage>
</organism>
<dbReference type="SUPFAM" id="SSF52058">
    <property type="entry name" value="L domain-like"/>
    <property type="match status" value="1"/>
</dbReference>
<dbReference type="GO" id="GO:0016301">
    <property type="term" value="F:kinase activity"/>
    <property type="evidence" value="ECO:0007669"/>
    <property type="project" value="UniProtKB-KW"/>
</dbReference>
<evidence type="ECO:0000313" key="6">
    <source>
        <dbReference type="Proteomes" id="UP000314294"/>
    </source>
</evidence>
<dbReference type="Gene3D" id="2.10.220.10">
    <property type="entry name" value="Hormone Receptor, Insulin-like Growth Factor Receptor 1, Chain A, domain 2"/>
    <property type="match status" value="1"/>
</dbReference>
<dbReference type="AlphaFoldDB" id="A0A4Z2ECU6"/>
<proteinExistence type="predicted"/>
<protein>
    <submittedName>
        <fullName evidence="5">Melanoma receptor tyrosine-protein kinase</fullName>
    </submittedName>
</protein>
<dbReference type="OrthoDB" id="6219513at2759"/>
<dbReference type="InterPro" id="IPR036941">
    <property type="entry name" value="Rcpt_L-dom_sf"/>
</dbReference>
<sequence length="166" mass="18721">MQNYLTLLGTRERHYVNMVKMYSNCSVVLENLEVTYSLEHHDLGFLQGIQEVGGYVLIAMNEAAAVPLAGLRLIRGEPCDPRCDTGSCWAAGPDHCQRYNYVVAGGSCVRTCSAGTHEVEERGVQRCKDCDGPCPKGRETRRDLERPGETWRDLERPGETWRERET</sequence>
<name>A0A4Z2ECU6_9TELE</name>
<feature type="domain" description="Growth factor receptor" evidence="4">
    <location>
        <begin position="79"/>
        <end position="136"/>
    </location>
</feature>
<keyword evidence="5" id="KW-0808">Transferase</keyword>
<reference evidence="5 6" key="1">
    <citation type="submission" date="2019-03" db="EMBL/GenBank/DDBJ databases">
        <title>First draft genome of Liparis tanakae, snailfish: a comprehensive survey of snailfish specific genes.</title>
        <authorList>
            <person name="Kim W."/>
            <person name="Song I."/>
            <person name="Jeong J.-H."/>
            <person name="Kim D."/>
            <person name="Kim S."/>
            <person name="Ryu S."/>
            <person name="Song J.Y."/>
            <person name="Lee S.K."/>
        </authorList>
    </citation>
    <scope>NUCLEOTIDE SEQUENCE [LARGE SCALE GENOMIC DNA]</scope>
    <source>
        <tissue evidence="5">Muscle</tissue>
    </source>
</reference>
<keyword evidence="5" id="KW-0418">Kinase</keyword>
<evidence type="ECO:0000259" key="3">
    <source>
        <dbReference type="Pfam" id="PF01030"/>
    </source>
</evidence>
<dbReference type="InterPro" id="IPR006212">
    <property type="entry name" value="Furin_repeat"/>
</dbReference>
<dbReference type="EMBL" id="SRLO01009995">
    <property type="protein sequence ID" value="TNN26555.1"/>
    <property type="molecule type" value="Genomic_DNA"/>
</dbReference>
<feature type="region of interest" description="Disordered" evidence="2">
    <location>
        <begin position="133"/>
        <end position="166"/>
    </location>
</feature>
<evidence type="ECO:0000256" key="1">
    <source>
        <dbReference type="ARBA" id="ARBA00023180"/>
    </source>
</evidence>
<keyword evidence="1" id="KW-0325">Glycoprotein</keyword>
<feature type="domain" description="Receptor L-domain" evidence="3">
    <location>
        <begin position="24"/>
        <end position="77"/>
    </location>
</feature>
<dbReference type="CDD" id="cd00064">
    <property type="entry name" value="FU"/>
    <property type="match status" value="1"/>
</dbReference>
<dbReference type="SUPFAM" id="SSF57184">
    <property type="entry name" value="Growth factor receptor domain"/>
    <property type="match status" value="1"/>
</dbReference>
<dbReference type="Pfam" id="PF01030">
    <property type="entry name" value="Recep_L_domain"/>
    <property type="match status" value="1"/>
</dbReference>
<accession>A0A4Z2ECU6</accession>